<dbReference type="Gene3D" id="3.20.20.10">
    <property type="entry name" value="Alanine racemase"/>
    <property type="match status" value="2"/>
</dbReference>
<dbReference type="STRING" id="228230.RMCC_0439"/>
<dbReference type="PANTHER" id="PTHR43727:SF2">
    <property type="entry name" value="GROUP IV DECARBOXYLASE"/>
    <property type="match status" value="1"/>
</dbReference>
<evidence type="ECO:0000313" key="5">
    <source>
        <dbReference type="Proteomes" id="UP000069443"/>
    </source>
</evidence>
<dbReference type="InterPro" id="IPR029066">
    <property type="entry name" value="PLP-binding_barrel"/>
</dbReference>
<name>A0A100W898_MYCCR</name>
<feature type="domain" description="Orn/DAP/Arg decarboxylase 2 N-terminal" evidence="3">
    <location>
        <begin position="60"/>
        <end position="159"/>
    </location>
</feature>
<comment type="cofactor">
    <cofactor evidence="1">
        <name>pyridoxal 5'-phosphate</name>
        <dbReference type="ChEBI" id="CHEBI:597326"/>
    </cofactor>
</comment>
<dbReference type="EMBL" id="BCSY01000011">
    <property type="protein sequence ID" value="GAS93473.1"/>
    <property type="molecule type" value="Genomic_DNA"/>
</dbReference>
<protein>
    <submittedName>
        <fullName evidence="4">Diaminopimelate decarboxylase</fullName>
    </submittedName>
</protein>
<dbReference type="InterPro" id="IPR009006">
    <property type="entry name" value="Ala_racemase/Decarboxylase_C"/>
</dbReference>
<organism evidence="4 5">
    <name type="scientific">Mycolicibacterium canariasense</name>
    <name type="common">Mycobacterium canariasense</name>
    <dbReference type="NCBI Taxonomy" id="228230"/>
    <lineage>
        <taxon>Bacteria</taxon>
        <taxon>Bacillati</taxon>
        <taxon>Actinomycetota</taxon>
        <taxon>Actinomycetes</taxon>
        <taxon>Mycobacteriales</taxon>
        <taxon>Mycobacteriaceae</taxon>
        <taxon>Mycolicibacterium</taxon>
    </lineage>
</organism>
<evidence type="ECO:0000313" key="4">
    <source>
        <dbReference type="EMBL" id="GAS93473.1"/>
    </source>
</evidence>
<dbReference type="Proteomes" id="UP000069443">
    <property type="component" value="Unassembled WGS sequence"/>
</dbReference>
<dbReference type="InterPro" id="IPR022644">
    <property type="entry name" value="De-COase2_N"/>
</dbReference>
<gene>
    <name evidence="4" type="primary">lysA</name>
    <name evidence="4" type="ORF">RMCC_0439</name>
</gene>
<accession>A0A100W898</accession>
<evidence type="ECO:0000256" key="1">
    <source>
        <dbReference type="ARBA" id="ARBA00001933"/>
    </source>
</evidence>
<dbReference type="Gene3D" id="2.40.37.10">
    <property type="entry name" value="Lyase, Ornithine Decarboxylase, Chain A, domain 1"/>
    <property type="match status" value="2"/>
</dbReference>
<keyword evidence="5" id="KW-1185">Reference proteome</keyword>
<evidence type="ECO:0000256" key="2">
    <source>
        <dbReference type="ARBA" id="ARBA00022898"/>
    </source>
</evidence>
<comment type="caution">
    <text evidence="4">The sequence shown here is derived from an EMBL/GenBank/DDBJ whole genome shotgun (WGS) entry which is preliminary data.</text>
</comment>
<dbReference type="AlphaFoldDB" id="A0A100W898"/>
<dbReference type="GO" id="GO:0008836">
    <property type="term" value="F:diaminopimelate decarboxylase activity"/>
    <property type="evidence" value="ECO:0007669"/>
    <property type="project" value="TreeGrafter"/>
</dbReference>
<dbReference type="GO" id="GO:0009089">
    <property type="term" value="P:lysine biosynthetic process via diaminopimelate"/>
    <property type="evidence" value="ECO:0007669"/>
    <property type="project" value="TreeGrafter"/>
</dbReference>
<dbReference type="SUPFAM" id="SSF50621">
    <property type="entry name" value="Alanine racemase C-terminal domain-like"/>
    <property type="match status" value="1"/>
</dbReference>
<reference evidence="5" key="2">
    <citation type="submission" date="2016-02" db="EMBL/GenBank/DDBJ databases">
        <title>Draft genome sequence of five rapidly growing Mycobacterium species.</title>
        <authorList>
            <person name="Katahira K."/>
            <person name="Gotou Y."/>
            <person name="Iida K."/>
            <person name="Ogura Y."/>
            <person name="Hayashi T."/>
        </authorList>
    </citation>
    <scope>NUCLEOTIDE SEQUENCE [LARGE SCALE GENOMIC DNA]</scope>
    <source>
        <strain evidence="5">JCM15298</strain>
    </source>
</reference>
<keyword evidence="2" id="KW-0663">Pyridoxal phosphate</keyword>
<evidence type="ECO:0000259" key="3">
    <source>
        <dbReference type="Pfam" id="PF02784"/>
    </source>
</evidence>
<dbReference type="Pfam" id="PF02784">
    <property type="entry name" value="Orn_Arg_deC_N"/>
    <property type="match status" value="1"/>
</dbReference>
<dbReference type="OrthoDB" id="9802241at2"/>
<proteinExistence type="predicted"/>
<dbReference type="RefSeq" id="WP_064961221.1">
    <property type="nucleotide sequence ID" value="NZ_BCSY01000011.1"/>
</dbReference>
<dbReference type="PANTHER" id="PTHR43727">
    <property type="entry name" value="DIAMINOPIMELATE DECARBOXYLASE"/>
    <property type="match status" value="1"/>
</dbReference>
<sequence length="370" mass="39052">MTLLDAVHSLRRAAPQRIDPAVWPVTAQVDVEGRLCVGGVALTEIADQFGAPVQVLDEAEFRYRVRGFRVRLPERRTVYAGHTLLTKAVARWVAEEGAGLAVRTPAELALAVSAGVDRDRIVAHGCAQTTADLRAAARVGRMVLGCGTEIALLASQLSRPQQVLTGSAELAARVLAQPMLRLVGLRCAADEIKQAVSAMADIRDRHGVELTELNIGDVAADADLIDLDEAIDNALDDACAAERFPRPVVVVEPGQAISGRALVSCARVVAVRDGLVTVDGAGTGTVALANRHPLGPTRPVTVVGRTGEVICAQVTLPADLHPGDLLAVVGPMPSGAALTARPPVVTVRDRRARLSVRRETTEDLLGRELS</sequence>
<reference evidence="5" key="1">
    <citation type="journal article" date="2016" name="Genome Announc.">
        <title>Draft Genome Sequences of Five Rapidly Growing Mycobacterium Species, M. thermoresistibile, M. fortuitum subsp. acetamidolyticum, M. canariasense, M. brisbanense, and M. novocastrense.</title>
        <authorList>
            <person name="Katahira K."/>
            <person name="Ogura Y."/>
            <person name="Gotoh Y."/>
            <person name="Hayashi T."/>
        </authorList>
    </citation>
    <scope>NUCLEOTIDE SEQUENCE [LARGE SCALE GENOMIC DNA]</scope>
    <source>
        <strain evidence="5">JCM15298</strain>
    </source>
</reference>
<dbReference type="SUPFAM" id="SSF51419">
    <property type="entry name" value="PLP-binding barrel"/>
    <property type="match status" value="1"/>
</dbReference>